<protein>
    <recommendedName>
        <fullName evidence="3">DNA-directed RNA polymerase subunit omega</fullName>
    </recommendedName>
</protein>
<comment type="caution">
    <text evidence="2">The sequence shown here is derived from an EMBL/GenBank/DDBJ whole genome shotgun (WGS) entry which is preliminary data.</text>
</comment>
<name>A0A7V3PS73_UNCW3</name>
<sequence length="106" mass="11875">MKFVSIEQLWMVYPNKYLALNIAALEARRLIDAISRDEIQLPSNPYEYALHRLLRGELKYAPLTEAELEALTSARVSAESKRTEADTLGATVRKKEPGDKPAGTLS</sequence>
<dbReference type="AlphaFoldDB" id="A0A7V3PS73"/>
<evidence type="ECO:0000313" key="2">
    <source>
        <dbReference type="EMBL" id="HGD12465.1"/>
    </source>
</evidence>
<reference evidence="2" key="1">
    <citation type="journal article" date="2020" name="mSystems">
        <title>Genome- and Community-Level Interaction Insights into Carbon Utilization and Element Cycling Functions of Hydrothermarchaeota in Hydrothermal Sediment.</title>
        <authorList>
            <person name="Zhou Z."/>
            <person name="Liu Y."/>
            <person name="Xu W."/>
            <person name="Pan J."/>
            <person name="Luo Z.H."/>
            <person name="Li M."/>
        </authorList>
    </citation>
    <scope>NUCLEOTIDE SEQUENCE [LARGE SCALE GENOMIC DNA]</scope>
    <source>
        <strain evidence="2">SpSt-914</strain>
    </source>
</reference>
<feature type="region of interest" description="Disordered" evidence="1">
    <location>
        <begin position="75"/>
        <end position="106"/>
    </location>
</feature>
<organism evidence="2">
    <name type="scientific">candidate division WOR-3 bacterium</name>
    <dbReference type="NCBI Taxonomy" id="2052148"/>
    <lineage>
        <taxon>Bacteria</taxon>
        <taxon>Bacteria division WOR-3</taxon>
    </lineage>
</organism>
<evidence type="ECO:0000256" key="1">
    <source>
        <dbReference type="SAM" id="MobiDB-lite"/>
    </source>
</evidence>
<gene>
    <name evidence="2" type="ORF">ENX16_00035</name>
</gene>
<dbReference type="EMBL" id="DTMZ01000001">
    <property type="protein sequence ID" value="HGD12465.1"/>
    <property type="molecule type" value="Genomic_DNA"/>
</dbReference>
<accession>A0A7V3PS73</accession>
<evidence type="ECO:0008006" key="3">
    <source>
        <dbReference type="Google" id="ProtNLM"/>
    </source>
</evidence>
<proteinExistence type="predicted"/>